<evidence type="ECO:0000256" key="1">
    <source>
        <dbReference type="SAM" id="MobiDB-lite"/>
    </source>
</evidence>
<evidence type="ECO:0000313" key="3">
    <source>
        <dbReference type="Proteomes" id="UP000504629"/>
    </source>
</evidence>
<organism evidence="3 4">
    <name type="scientific">Bombyx mandarina</name>
    <name type="common">Wild silk moth</name>
    <name type="synonym">Wild silkworm</name>
    <dbReference type="NCBI Taxonomy" id="7092"/>
    <lineage>
        <taxon>Eukaryota</taxon>
        <taxon>Metazoa</taxon>
        <taxon>Ecdysozoa</taxon>
        <taxon>Arthropoda</taxon>
        <taxon>Hexapoda</taxon>
        <taxon>Insecta</taxon>
        <taxon>Pterygota</taxon>
        <taxon>Neoptera</taxon>
        <taxon>Endopterygota</taxon>
        <taxon>Lepidoptera</taxon>
        <taxon>Glossata</taxon>
        <taxon>Ditrysia</taxon>
        <taxon>Bombycoidea</taxon>
        <taxon>Bombycidae</taxon>
        <taxon>Bombycinae</taxon>
        <taxon>Bombyx</taxon>
    </lineage>
</organism>
<dbReference type="AlphaFoldDB" id="A0A6J2JUP2"/>
<evidence type="ECO:0000256" key="2">
    <source>
        <dbReference type="SAM" id="SignalP"/>
    </source>
</evidence>
<dbReference type="OrthoDB" id="7697912at2759"/>
<keyword evidence="2" id="KW-0732">Signal</keyword>
<dbReference type="RefSeq" id="XP_028033561.1">
    <property type="nucleotide sequence ID" value="XM_028177760.1"/>
</dbReference>
<keyword evidence="3" id="KW-1185">Reference proteome</keyword>
<dbReference type="GeneID" id="114245547"/>
<feature type="region of interest" description="Disordered" evidence="1">
    <location>
        <begin position="400"/>
        <end position="422"/>
    </location>
</feature>
<name>A0A6J2JUP2_BOMMA</name>
<proteinExistence type="predicted"/>
<evidence type="ECO:0000313" key="4">
    <source>
        <dbReference type="RefSeq" id="XP_028033561.1"/>
    </source>
</evidence>
<dbReference type="Proteomes" id="UP000504629">
    <property type="component" value="Unplaced"/>
</dbReference>
<accession>A0A6J2JUP2</accession>
<protein>
    <submittedName>
        <fullName evidence="4">Uncharacterized protein LOC114245547</fullName>
    </submittedName>
</protein>
<feature type="chain" id="PRO_5026760868" evidence="2">
    <location>
        <begin position="18"/>
        <end position="440"/>
    </location>
</feature>
<reference evidence="4" key="1">
    <citation type="submission" date="2025-08" db="UniProtKB">
        <authorList>
            <consortium name="RefSeq"/>
        </authorList>
    </citation>
    <scope>IDENTIFICATION</scope>
    <source>
        <tissue evidence="4">Silk gland</tissue>
    </source>
</reference>
<gene>
    <name evidence="4" type="primary">LOC114245547</name>
</gene>
<feature type="signal peptide" evidence="2">
    <location>
        <begin position="1"/>
        <end position="17"/>
    </location>
</feature>
<dbReference type="KEGG" id="bman:114245547"/>
<sequence length="440" mass="45213">MKYIAVLTILIISHVYSAPQFITFKDGKIGVNFGGYHAGVGLGGLLGGGASTGGLFAEAGTPHGQSARAGLGGAVDGNGRAGGGLYAGATAGGNVKAEAGLAGRVASEDVAGNGFATAQAGGHNAVSGLAGESSIAGASGVTFSGTKSIGISDQGVKLNEVHTDFNDALNEVKPLSSIGAEAKADAHFNIETESRPTVIVKEVDIEPQPQIIEKHIIHTHTKPHHNLHKTAYIGGFIGGAAEVAPQPPVVVYNTQPVIEKRLDVGAQSSANVGAVAESSGNGGGQVTYTKEVTVSRNPTLFQDIFNIPISALKAVSSFLSNTAANTNVSVQKSATIQAESDIISPKHSSSSSSSALSESHISVQTPSASQVIGDIFAIPINTLSAVNKLLENNVPVRKRVQVSQDESGEPTRVRLGPHARRRANKRVVVIQESDDKDKFD</sequence>